<reference evidence="5" key="1">
    <citation type="submission" date="2022-09" db="EMBL/GenBank/DDBJ databases">
        <title>Actin cytoskeleton and complex cell architecture in an #Asgard archaeon.</title>
        <authorList>
            <person name="Ponce Toledo R.I."/>
            <person name="Schleper C."/>
            <person name="Rodrigues Oliveira T."/>
            <person name="Wollweber F."/>
            <person name="Xu J."/>
            <person name="Rittmann S."/>
            <person name="Klingl A."/>
            <person name="Pilhofer M."/>
        </authorList>
    </citation>
    <scope>NUCLEOTIDE SEQUENCE</scope>
    <source>
        <strain evidence="5">B-35</strain>
    </source>
</reference>
<dbReference type="Proteomes" id="UP001208689">
    <property type="component" value="Chromosome"/>
</dbReference>
<evidence type="ECO:0000259" key="3">
    <source>
        <dbReference type="Pfam" id="PF00483"/>
    </source>
</evidence>
<dbReference type="Pfam" id="PF25084">
    <property type="entry name" value="LbH_EIF2B"/>
    <property type="match status" value="1"/>
</dbReference>
<dbReference type="EMBL" id="CP104013">
    <property type="protein sequence ID" value="UYP47744.1"/>
    <property type="molecule type" value="Genomic_DNA"/>
</dbReference>
<evidence type="ECO:0000256" key="1">
    <source>
        <dbReference type="ARBA" id="ARBA00004514"/>
    </source>
</evidence>
<dbReference type="CDD" id="cd04181">
    <property type="entry name" value="NTP_transferase"/>
    <property type="match status" value="1"/>
</dbReference>
<feature type="domain" description="EIF2B subunit epsilon/gamma LbH" evidence="4">
    <location>
        <begin position="292"/>
        <end position="373"/>
    </location>
</feature>
<evidence type="ECO:0000313" key="5">
    <source>
        <dbReference type="EMBL" id="UYP47744.1"/>
    </source>
</evidence>
<evidence type="ECO:0000259" key="4">
    <source>
        <dbReference type="Pfam" id="PF25084"/>
    </source>
</evidence>
<dbReference type="Pfam" id="PF00483">
    <property type="entry name" value="NTP_transferase"/>
    <property type="match status" value="1"/>
</dbReference>
<gene>
    <name evidence="5" type="ORF">NEF87_004029</name>
</gene>
<keyword evidence="2" id="KW-0963">Cytoplasm</keyword>
<dbReference type="Gene3D" id="3.90.550.10">
    <property type="entry name" value="Spore Coat Polysaccharide Biosynthesis Protein SpsA, Chain A"/>
    <property type="match status" value="1"/>
</dbReference>
<dbReference type="InterPro" id="IPR005835">
    <property type="entry name" value="NTP_transferase_dom"/>
</dbReference>
<evidence type="ECO:0000256" key="2">
    <source>
        <dbReference type="ARBA" id="ARBA00022490"/>
    </source>
</evidence>
<comment type="subcellular location">
    <subcellularLocation>
        <location evidence="1">Cytoplasm</location>
        <location evidence="1">Cytosol</location>
    </subcellularLocation>
</comment>
<dbReference type="InterPro" id="IPR029044">
    <property type="entry name" value="Nucleotide-diphossugar_trans"/>
</dbReference>
<sequence length="390" mass="44063">MPKKWNAVILAGGLGSRLNPLTAEMCKPMVSVANRPMIDYAIDHLRYAGISKIIVCVKKFGDQLRKQIQTTWTPEYLEKMGLEIIIPKNDSKGTADAVRMVSEHIDSENVVISMADIITSLDMKAMMNFHIQKKAQSTVSMKRIEEMATKYGNTMLAEDGKILRFLEKPSSEEIYLSALTGGGAESLPIINTGIYCFKKEIIDFLNNNEMMDFGKDVFPYLKENNYRLYGFLPTSNYYWLDVGNPTTYLWSNWDMLRLYGFPISPKGVRQGDAHIWYLDNEKPTSNLSHGPYVSLGKNNQYGTSNFIKELTTVGSNCRFSNHVYIDRSVIWDNVKLGNGVRVEQSIIANNVEIADHCIIRSNTVIGPNCKILKPNTVLDAQTLNENTIIE</sequence>
<dbReference type="InterPro" id="IPR050486">
    <property type="entry name" value="Mannose-1P_guanyltransferase"/>
</dbReference>
<dbReference type="Gene3D" id="2.160.10.10">
    <property type="entry name" value="Hexapeptide repeat proteins"/>
    <property type="match status" value="1"/>
</dbReference>
<dbReference type="PANTHER" id="PTHR22572">
    <property type="entry name" value="SUGAR-1-PHOSPHATE GUANYL TRANSFERASE"/>
    <property type="match status" value="1"/>
</dbReference>
<accession>A0ABY6HZ72</accession>
<dbReference type="SUPFAM" id="SSF53448">
    <property type="entry name" value="Nucleotide-diphospho-sugar transferases"/>
    <property type="match status" value="1"/>
</dbReference>
<protein>
    <submittedName>
        <fullName evidence="5">Bifunctional protein GlmU</fullName>
    </submittedName>
</protein>
<evidence type="ECO:0000313" key="6">
    <source>
        <dbReference type="Proteomes" id="UP001208689"/>
    </source>
</evidence>
<feature type="domain" description="Nucleotidyl transferase" evidence="3">
    <location>
        <begin position="7"/>
        <end position="250"/>
    </location>
</feature>
<dbReference type="InterPro" id="IPR056764">
    <property type="entry name" value="LbH_EIF2B3/5"/>
</dbReference>
<proteinExistence type="predicted"/>
<name>A0ABY6HZ72_9ARCH</name>
<keyword evidence="6" id="KW-1185">Reference proteome</keyword>
<organism evidence="5 6">
    <name type="scientific">Candidatus Lokiarchaeum ossiferum</name>
    <dbReference type="NCBI Taxonomy" id="2951803"/>
    <lineage>
        <taxon>Archaea</taxon>
        <taxon>Promethearchaeati</taxon>
        <taxon>Promethearchaeota</taxon>
        <taxon>Promethearchaeia</taxon>
        <taxon>Promethearchaeales</taxon>
        <taxon>Promethearchaeaceae</taxon>
        <taxon>Candidatus Lokiarchaeum</taxon>
    </lineage>
</organism>